<keyword evidence="4" id="KW-1185">Reference proteome</keyword>
<dbReference type="GO" id="GO:0006270">
    <property type="term" value="P:DNA replication initiation"/>
    <property type="evidence" value="ECO:0007669"/>
    <property type="project" value="TreeGrafter"/>
</dbReference>
<dbReference type="Pfam" id="PF22688">
    <property type="entry name" value="Hda_lid"/>
    <property type="match status" value="1"/>
</dbReference>
<dbReference type="Proteomes" id="UP000035352">
    <property type="component" value="Chromosome"/>
</dbReference>
<dbReference type="Gene3D" id="1.10.8.60">
    <property type="match status" value="1"/>
</dbReference>
<dbReference type="Gene3D" id="3.40.50.300">
    <property type="entry name" value="P-loop containing nucleotide triphosphate hydrolases"/>
    <property type="match status" value="1"/>
</dbReference>
<dbReference type="AlphaFoldDB" id="A0A0G3BV90"/>
<dbReference type="InterPro" id="IPR013317">
    <property type="entry name" value="DnaA_dom"/>
</dbReference>
<dbReference type="SUPFAM" id="SSF52540">
    <property type="entry name" value="P-loop containing nucleoside triphosphate hydrolases"/>
    <property type="match status" value="1"/>
</dbReference>
<dbReference type="KEGG" id="pbh:AAW51_3764"/>
<dbReference type="OrthoDB" id="9784878at2"/>
<gene>
    <name evidence="3" type="primary">hda</name>
    <name evidence="3" type="ORF">AAW51_3764</name>
</gene>
<organism evidence="3 4">
    <name type="scientific">Caldimonas brevitalea</name>
    <dbReference type="NCBI Taxonomy" id="413882"/>
    <lineage>
        <taxon>Bacteria</taxon>
        <taxon>Pseudomonadati</taxon>
        <taxon>Pseudomonadota</taxon>
        <taxon>Betaproteobacteria</taxon>
        <taxon>Burkholderiales</taxon>
        <taxon>Sphaerotilaceae</taxon>
        <taxon>Caldimonas</taxon>
    </lineage>
</organism>
<name>A0A0G3BV90_9BURK</name>
<dbReference type="InterPro" id="IPR055199">
    <property type="entry name" value="Hda_lid"/>
</dbReference>
<dbReference type="STRING" id="413882.AAW51_3764"/>
<dbReference type="PATRIC" id="fig|413882.6.peg.3931"/>
<dbReference type="InterPro" id="IPR027417">
    <property type="entry name" value="P-loop_NTPase"/>
</dbReference>
<dbReference type="RefSeq" id="WP_047195823.1">
    <property type="nucleotide sequence ID" value="NZ_CP011371.1"/>
</dbReference>
<dbReference type="PANTHER" id="PTHR30050">
    <property type="entry name" value="CHROMOSOMAL REPLICATION INITIATOR PROTEIN DNAA"/>
    <property type="match status" value="1"/>
</dbReference>
<evidence type="ECO:0000313" key="3">
    <source>
        <dbReference type="EMBL" id="AKJ30455.1"/>
    </source>
</evidence>
<dbReference type="GO" id="GO:0003688">
    <property type="term" value="F:DNA replication origin binding"/>
    <property type="evidence" value="ECO:0007669"/>
    <property type="project" value="TreeGrafter"/>
</dbReference>
<evidence type="ECO:0000259" key="2">
    <source>
        <dbReference type="Pfam" id="PF22688"/>
    </source>
</evidence>
<proteinExistence type="predicted"/>
<evidence type="ECO:0000313" key="4">
    <source>
        <dbReference type="Proteomes" id="UP000035352"/>
    </source>
</evidence>
<feature type="domain" description="Hda lid" evidence="2">
    <location>
        <begin position="158"/>
        <end position="219"/>
    </location>
</feature>
<dbReference type="InterPro" id="IPR017788">
    <property type="entry name" value="Hda"/>
</dbReference>
<sequence>MRQIPLGLGPDEPHSFDNYFPGPNAAVVAHLHALNSHQRPAPVYLWGEAGAGKTHLLQSLALEVKALGGRVGWYDAGASPEMDFDDTWRLLVLDDSERYGPDQQQRAFALFVQATTHGQLIASAGRWPPVDLPLRDDLRTRLGWGHVFHLQPLSESDCRAVLRQAADRRGIFLSDDVMSYLLTRFSRDLGSLMGLLDRLDRFALAAQRAVTVPLLKQMLAEERQ</sequence>
<dbReference type="GO" id="GO:0005886">
    <property type="term" value="C:plasma membrane"/>
    <property type="evidence" value="ECO:0007669"/>
    <property type="project" value="TreeGrafter"/>
</dbReference>
<dbReference type="NCBIfam" id="TIGR03420">
    <property type="entry name" value="DnaA_homol_Hda"/>
    <property type="match status" value="1"/>
</dbReference>
<dbReference type="PANTHER" id="PTHR30050:SF5">
    <property type="entry name" value="DNAA REGULATORY INACTIVATOR HDA"/>
    <property type="match status" value="1"/>
</dbReference>
<feature type="domain" description="Chromosomal replication initiator protein DnaA ATPAse" evidence="1">
    <location>
        <begin position="13"/>
        <end position="65"/>
    </location>
</feature>
<reference evidence="3 4" key="1">
    <citation type="submission" date="2015-05" db="EMBL/GenBank/DDBJ databases">
        <authorList>
            <person name="Tang B."/>
            <person name="Yu Y."/>
        </authorList>
    </citation>
    <scope>NUCLEOTIDE SEQUENCE [LARGE SCALE GENOMIC DNA]</scope>
    <source>
        <strain evidence="3 4">DSM 7029</strain>
    </source>
</reference>
<protein>
    <submittedName>
        <fullName evidence="3">DnaA regulatory inactivator Hda</fullName>
    </submittedName>
</protein>
<dbReference type="EMBL" id="CP011371">
    <property type="protein sequence ID" value="AKJ30455.1"/>
    <property type="molecule type" value="Genomic_DNA"/>
</dbReference>
<accession>A0A0G3BV90</accession>
<evidence type="ECO:0000259" key="1">
    <source>
        <dbReference type="Pfam" id="PF00308"/>
    </source>
</evidence>
<dbReference type="Pfam" id="PF00308">
    <property type="entry name" value="Bac_DnaA"/>
    <property type="match status" value="1"/>
</dbReference>
<dbReference type="GO" id="GO:0032297">
    <property type="term" value="P:negative regulation of DNA-templated DNA replication initiation"/>
    <property type="evidence" value="ECO:0007669"/>
    <property type="project" value="InterPro"/>
</dbReference>